<reference evidence="3 4" key="1">
    <citation type="submission" date="2018-08" db="EMBL/GenBank/DDBJ databases">
        <title>Salinimonas sediminis sp. nov., a piezophilic bacterium isolated from a deep-sea sediment sample from the New Britain Trench.</title>
        <authorList>
            <person name="Cao J."/>
        </authorList>
    </citation>
    <scope>NUCLEOTIDE SEQUENCE [LARGE SCALE GENOMIC DNA]</scope>
    <source>
        <strain evidence="3 4">N102</strain>
    </source>
</reference>
<dbReference type="Proteomes" id="UP000262073">
    <property type="component" value="Chromosome"/>
</dbReference>
<dbReference type="EMBL" id="CP031769">
    <property type="protein sequence ID" value="AXR08393.1"/>
    <property type="molecule type" value="Genomic_DNA"/>
</dbReference>
<dbReference type="PRINTS" id="PR01805">
    <property type="entry name" value="VACJLIPOPROT"/>
</dbReference>
<sequence length="261" mass="29048">MFFGLLMTAGILSGCASNTAQEQAEQNNPANVSDPRDPFESVNRDIWDFNWEILDAYILRPVTVGYTTVMPQFARTGLLNAANNLEEPANFLNNMLQGDFDHGMDSLARFLINSTVGLLGTIDVASKIGVERQRESFGEVLAVWGVDTGPFLMLPGLGPSDPRSFTGRVADGYYYPMSILNTNFSIATFVVSLLEGRASLIDQEQQLEQSFDQYSFVKNAYFQNLEFRVTDGEVGEKAIDQEQQQEDFSDFEALLEGDTEQ</sequence>
<dbReference type="AlphaFoldDB" id="A0A346NS86"/>
<organism evidence="3 4">
    <name type="scientific">Salinimonas sediminis</name>
    <dbReference type="NCBI Taxonomy" id="2303538"/>
    <lineage>
        <taxon>Bacteria</taxon>
        <taxon>Pseudomonadati</taxon>
        <taxon>Pseudomonadota</taxon>
        <taxon>Gammaproteobacteria</taxon>
        <taxon>Alteromonadales</taxon>
        <taxon>Alteromonadaceae</taxon>
        <taxon>Alteromonas/Salinimonas group</taxon>
        <taxon>Salinimonas</taxon>
    </lineage>
</organism>
<dbReference type="Pfam" id="PF04333">
    <property type="entry name" value="MlaA"/>
    <property type="match status" value="1"/>
</dbReference>
<dbReference type="PANTHER" id="PTHR30035">
    <property type="entry name" value="LIPOPROTEIN VACJ-RELATED"/>
    <property type="match status" value="1"/>
</dbReference>
<name>A0A346NS86_9ALTE</name>
<dbReference type="InterPro" id="IPR007428">
    <property type="entry name" value="MlaA"/>
</dbReference>
<dbReference type="PANTHER" id="PTHR30035:SF3">
    <property type="entry name" value="INTERMEMBRANE PHOSPHOLIPID TRANSPORT SYSTEM LIPOPROTEIN MLAA"/>
    <property type="match status" value="1"/>
</dbReference>
<accession>A0A346NS86</accession>
<proteinExistence type="inferred from homology"/>
<dbReference type="OrthoDB" id="9785326at2"/>
<dbReference type="RefSeq" id="WP_108567975.1">
    <property type="nucleotide sequence ID" value="NZ_CP031769.1"/>
</dbReference>
<evidence type="ECO:0000313" key="3">
    <source>
        <dbReference type="EMBL" id="AXR08393.1"/>
    </source>
</evidence>
<keyword evidence="2" id="KW-0732">Signal</keyword>
<evidence type="ECO:0000256" key="2">
    <source>
        <dbReference type="ARBA" id="ARBA00022729"/>
    </source>
</evidence>
<protein>
    <submittedName>
        <fullName evidence="3">VacJ family lipoprotein</fullName>
    </submittedName>
</protein>
<dbReference type="GO" id="GO:0120010">
    <property type="term" value="P:intermembrane phospholipid transfer"/>
    <property type="evidence" value="ECO:0007669"/>
    <property type="project" value="TreeGrafter"/>
</dbReference>
<evidence type="ECO:0000313" key="4">
    <source>
        <dbReference type="Proteomes" id="UP000262073"/>
    </source>
</evidence>
<keyword evidence="4" id="KW-1185">Reference proteome</keyword>
<keyword evidence="3" id="KW-0449">Lipoprotein</keyword>
<dbReference type="GO" id="GO:0016020">
    <property type="term" value="C:membrane"/>
    <property type="evidence" value="ECO:0007669"/>
    <property type="project" value="InterPro"/>
</dbReference>
<comment type="similarity">
    <text evidence="1">Belongs to the MlaA family.</text>
</comment>
<evidence type="ECO:0000256" key="1">
    <source>
        <dbReference type="ARBA" id="ARBA00010634"/>
    </source>
</evidence>
<gene>
    <name evidence="3" type="ORF">D0Y50_04165</name>
</gene>
<dbReference type="KEGG" id="salm:D0Y50_04165"/>